<gene>
    <name evidence="1" type="ORF">SAMN06265368_0191</name>
</gene>
<accession>A0A285N8V0</accession>
<dbReference type="EMBL" id="OBEL01000001">
    <property type="protein sequence ID" value="SNZ05728.1"/>
    <property type="molecule type" value="Genomic_DNA"/>
</dbReference>
<sequence length="32" mass="3516">MLVDEEGEDLVMMGLSRKAGKKIPLDPKSSIQ</sequence>
<dbReference type="Proteomes" id="UP000219439">
    <property type="component" value="Unassembled WGS sequence"/>
</dbReference>
<evidence type="ECO:0000313" key="2">
    <source>
        <dbReference type="Proteomes" id="UP000219439"/>
    </source>
</evidence>
<proteinExistence type="predicted"/>
<reference evidence="1 2" key="1">
    <citation type="submission" date="2017-09" db="EMBL/GenBank/DDBJ databases">
        <authorList>
            <person name="Ehlers B."/>
            <person name="Leendertz F.H."/>
        </authorList>
    </citation>
    <scope>NUCLEOTIDE SEQUENCE [LARGE SCALE GENOMIC DNA]</scope>
    <source>
        <strain evidence="1 2">DSM 18289</strain>
    </source>
</reference>
<organism evidence="1 2">
    <name type="scientific">Cohaesibacter gelatinilyticus</name>
    <dbReference type="NCBI Taxonomy" id="372072"/>
    <lineage>
        <taxon>Bacteria</taxon>
        <taxon>Pseudomonadati</taxon>
        <taxon>Pseudomonadota</taxon>
        <taxon>Alphaproteobacteria</taxon>
        <taxon>Hyphomicrobiales</taxon>
        <taxon>Cohaesibacteraceae</taxon>
    </lineage>
</organism>
<protein>
    <submittedName>
        <fullName evidence="1">Uncharacterized protein</fullName>
    </submittedName>
</protein>
<name>A0A285N8V0_9HYPH</name>
<dbReference type="AlphaFoldDB" id="A0A285N8V0"/>
<keyword evidence="2" id="KW-1185">Reference proteome</keyword>
<evidence type="ECO:0000313" key="1">
    <source>
        <dbReference type="EMBL" id="SNZ05728.1"/>
    </source>
</evidence>